<reference evidence="1 2" key="2">
    <citation type="journal article" date="2022" name="Mol. Ecol. Resour.">
        <title>The genomes of chicory, endive, great burdock and yacon provide insights into Asteraceae paleo-polyploidization history and plant inulin production.</title>
        <authorList>
            <person name="Fan W."/>
            <person name="Wang S."/>
            <person name="Wang H."/>
            <person name="Wang A."/>
            <person name="Jiang F."/>
            <person name="Liu H."/>
            <person name="Zhao H."/>
            <person name="Xu D."/>
            <person name="Zhang Y."/>
        </authorList>
    </citation>
    <scope>NUCLEOTIDE SEQUENCE [LARGE SCALE GENOMIC DNA]</scope>
    <source>
        <strain evidence="2">cv. Yunnan</strain>
        <tissue evidence="1">Leaves</tissue>
    </source>
</reference>
<proteinExistence type="predicted"/>
<dbReference type="EMBL" id="CM042020">
    <property type="protein sequence ID" value="KAI3820755.1"/>
    <property type="molecule type" value="Genomic_DNA"/>
</dbReference>
<reference evidence="2" key="1">
    <citation type="journal article" date="2022" name="Mol. Ecol. Resour.">
        <title>The genomes of chicory, endive, great burdock and yacon provide insights into Asteraceae palaeo-polyploidization history and plant inulin production.</title>
        <authorList>
            <person name="Fan W."/>
            <person name="Wang S."/>
            <person name="Wang H."/>
            <person name="Wang A."/>
            <person name="Jiang F."/>
            <person name="Liu H."/>
            <person name="Zhao H."/>
            <person name="Xu D."/>
            <person name="Zhang Y."/>
        </authorList>
    </citation>
    <scope>NUCLEOTIDE SEQUENCE [LARGE SCALE GENOMIC DNA]</scope>
    <source>
        <strain evidence="2">cv. Yunnan</strain>
    </source>
</reference>
<name>A0ACB9JKD1_9ASTR</name>
<sequence>MSGEWASHEPEGEPRQVQEFQRVVTKEAEPSTAKDAQRGRHEFRWGRMSRPAQNPQNSAQNSALCCCDSGMFQQLQGSSKLGKFWIKS</sequence>
<dbReference type="Proteomes" id="UP001056120">
    <property type="component" value="Linkage Group LG03"/>
</dbReference>
<keyword evidence="2" id="KW-1185">Reference proteome</keyword>
<organism evidence="1 2">
    <name type="scientific">Smallanthus sonchifolius</name>
    <dbReference type="NCBI Taxonomy" id="185202"/>
    <lineage>
        <taxon>Eukaryota</taxon>
        <taxon>Viridiplantae</taxon>
        <taxon>Streptophyta</taxon>
        <taxon>Embryophyta</taxon>
        <taxon>Tracheophyta</taxon>
        <taxon>Spermatophyta</taxon>
        <taxon>Magnoliopsida</taxon>
        <taxon>eudicotyledons</taxon>
        <taxon>Gunneridae</taxon>
        <taxon>Pentapetalae</taxon>
        <taxon>asterids</taxon>
        <taxon>campanulids</taxon>
        <taxon>Asterales</taxon>
        <taxon>Asteraceae</taxon>
        <taxon>Asteroideae</taxon>
        <taxon>Heliantheae alliance</taxon>
        <taxon>Millerieae</taxon>
        <taxon>Smallanthus</taxon>
    </lineage>
</organism>
<gene>
    <name evidence="1" type="ORF">L1987_08303</name>
</gene>
<comment type="caution">
    <text evidence="1">The sequence shown here is derived from an EMBL/GenBank/DDBJ whole genome shotgun (WGS) entry which is preliminary data.</text>
</comment>
<evidence type="ECO:0000313" key="1">
    <source>
        <dbReference type="EMBL" id="KAI3820755.1"/>
    </source>
</evidence>
<evidence type="ECO:0000313" key="2">
    <source>
        <dbReference type="Proteomes" id="UP001056120"/>
    </source>
</evidence>
<protein>
    <submittedName>
        <fullName evidence="1">Uncharacterized protein</fullName>
    </submittedName>
</protein>
<accession>A0ACB9JKD1</accession>